<evidence type="ECO:0000313" key="5">
    <source>
        <dbReference type="EMBL" id="KAL1856975.1"/>
    </source>
</evidence>
<dbReference type="Pfam" id="PF00076">
    <property type="entry name" value="RRM_1"/>
    <property type="match status" value="1"/>
</dbReference>
<feature type="compositionally biased region" description="Basic and acidic residues" evidence="3">
    <location>
        <begin position="271"/>
        <end position="289"/>
    </location>
</feature>
<evidence type="ECO:0000256" key="1">
    <source>
        <dbReference type="ARBA" id="ARBA00022884"/>
    </source>
</evidence>
<gene>
    <name evidence="5" type="primary">TIF3</name>
    <name evidence="5" type="ORF">Daus18300_010535</name>
</gene>
<dbReference type="SUPFAM" id="SSF54928">
    <property type="entry name" value="RNA-binding domain, RBD"/>
    <property type="match status" value="1"/>
</dbReference>
<dbReference type="PANTHER" id="PTHR23236">
    <property type="entry name" value="EUKARYOTIC TRANSLATION INITIATION FACTOR 4B/4H"/>
    <property type="match status" value="1"/>
</dbReference>
<feature type="compositionally biased region" description="Polar residues" evidence="3">
    <location>
        <begin position="508"/>
        <end position="519"/>
    </location>
</feature>
<keyword evidence="1 2" id="KW-0694">RNA-binding</keyword>
<keyword evidence="5" id="KW-0396">Initiation factor</keyword>
<accession>A0ABR3WA62</accession>
<feature type="compositionally biased region" description="Gly residues" evidence="3">
    <location>
        <begin position="50"/>
        <end position="61"/>
    </location>
</feature>
<feature type="compositionally biased region" description="Basic and acidic residues" evidence="3">
    <location>
        <begin position="545"/>
        <end position="564"/>
    </location>
</feature>
<feature type="compositionally biased region" description="Basic and acidic residues" evidence="3">
    <location>
        <begin position="159"/>
        <end position="181"/>
    </location>
</feature>
<proteinExistence type="predicted"/>
<dbReference type="InterPro" id="IPR035979">
    <property type="entry name" value="RBD_domain_sf"/>
</dbReference>
<feature type="compositionally biased region" description="Polar residues" evidence="3">
    <location>
        <begin position="483"/>
        <end position="492"/>
    </location>
</feature>
<dbReference type="EMBL" id="JAWRVE010000117">
    <property type="protein sequence ID" value="KAL1856975.1"/>
    <property type="molecule type" value="Genomic_DNA"/>
</dbReference>
<dbReference type="InterPro" id="IPR012677">
    <property type="entry name" value="Nucleotide-bd_a/b_plait_sf"/>
</dbReference>
<dbReference type="Proteomes" id="UP001583177">
    <property type="component" value="Unassembled WGS sequence"/>
</dbReference>
<feature type="compositionally biased region" description="Low complexity" evidence="3">
    <location>
        <begin position="463"/>
        <end position="475"/>
    </location>
</feature>
<dbReference type="GO" id="GO:0003743">
    <property type="term" value="F:translation initiation factor activity"/>
    <property type="evidence" value="ECO:0007669"/>
    <property type="project" value="UniProtKB-KW"/>
</dbReference>
<name>A0ABR3WA62_9PEZI</name>
<organism evidence="5 6">
    <name type="scientific">Diaporthe australafricana</name>
    <dbReference type="NCBI Taxonomy" id="127596"/>
    <lineage>
        <taxon>Eukaryota</taxon>
        <taxon>Fungi</taxon>
        <taxon>Dikarya</taxon>
        <taxon>Ascomycota</taxon>
        <taxon>Pezizomycotina</taxon>
        <taxon>Sordariomycetes</taxon>
        <taxon>Sordariomycetidae</taxon>
        <taxon>Diaporthales</taxon>
        <taxon>Diaporthaceae</taxon>
        <taxon>Diaporthe</taxon>
    </lineage>
</organism>
<feature type="compositionally biased region" description="Basic and acidic residues" evidence="3">
    <location>
        <begin position="190"/>
        <end position="225"/>
    </location>
</feature>
<feature type="compositionally biased region" description="Basic and acidic residues" evidence="3">
    <location>
        <begin position="571"/>
        <end position="582"/>
    </location>
</feature>
<feature type="compositionally biased region" description="Basic and acidic residues" evidence="3">
    <location>
        <begin position="248"/>
        <end position="263"/>
    </location>
</feature>
<feature type="compositionally biased region" description="Low complexity" evidence="3">
    <location>
        <begin position="313"/>
        <end position="340"/>
    </location>
</feature>
<evidence type="ECO:0000256" key="2">
    <source>
        <dbReference type="PROSITE-ProRule" id="PRU00176"/>
    </source>
</evidence>
<feature type="domain" description="RRM" evidence="4">
    <location>
        <begin position="87"/>
        <end position="163"/>
    </location>
</feature>
<feature type="compositionally biased region" description="Basic residues" evidence="3">
    <location>
        <begin position="605"/>
        <end position="614"/>
    </location>
</feature>
<feature type="region of interest" description="Disordered" evidence="3">
    <location>
        <begin position="157"/>
        <end position="614"/>
    </location>
</feature>
<keyword evidence="6" id="KW-1185">Reference proteome</keyword>
<evidence type="ECO:0000256" key="3">
    <source>
        <dbReference type="SAM" id="MobiDB-lite"/>
    </source>
</evidence>
<dbReference type="SMART" id="SM00360">
    <property type="entry name" value="RRM"/>
    <property type="match status" value="1"/>
</dbReference>
<dbReference type="InterPro" id="IPR000504">
    <property type="entry name" value="RRM_dom"/>
</dbReference>
<feature type="compositionally biased region" description="Basic and acidic residues" evidence="3">
    <location>
        <begin position="493"/>
        <end position="502"/>
    </location>
</feature>
<reference evidence="5 6" key="1">
    <citation type="journal article" date="2024" name="IMA Fungus">
        <title>IMA Genome - F19 : A genome assembly and annotation guide to empower mycologists, including annotated draft genome sequences of Ceratocystis pirilliformis, Diaporthe australafricana, Fusarium ophioides, Paecilomyces lecythidis, and Sporothrix stenoceras.</title>
        <authorList>
            <person name="Aylward J."/>
            <person name="Wilson A.M."/>
            <person name="Visagie C.M."/>
            <person name="Spraker J."/>
            <person name="Barnes I."/>
            <person name="Buitendag C."/>
            <person name="Ceriani C."/>
            <person name="Del Mar Angel L."/>
            <person name="du Plessis D."/>
            <person name="Fuchs T."/>
            <person name="Gasser K."/>
            <person name="Kramer D."/>
            <person name="Li W."/>
            <person name="Munsamy K."/>
            <person name="Piso A."/>
            <person name="Price J.L."/>
            <person name="Sonnekus B."/>
            <person name="Thomas C."/>
            <person name="van der Nest A."/>
            <person name="van Dijk A."/>
            <person name="van Heerden A."/>
            <person name="van Vuuren N."/>
            <person name="Yilmaz N."/>
            <person name="Duong T.A."/>
            <person name="van der Merwe N.A."/>
            <person name="Wingfield M.J."/>
            <person name="Wingfield B.D."/>
        </authorList>
    </citation>
    <scope>NUCLEOTIDE SEQUENCE [LARGE SCALE GENOMIC DNA]</scope>
    <source>
        <strain evidence="5 6">CMW 18300</strain>
    </source>
</reference>
<dbReference type="PANTHER" id="PTHR23236:SF11">
    <property type="entry name" value="EUKARYOTIC TRANSLATION INITIATION FACTOR 4H"/>
    <property type="match status" value="1"/>
</dbReference>
<feature type="compositionally biased region" description="Basic and acidic residues" evidence="3">
    <location>
        <begin position="378"/>
        <end position="447"/>
    </location>
</feature>
<dbReference type="PROSITE" id="PS50102">
    <property type="entry name" value="RRM"/>
    <property type="match status" value="1"/>
</dbReference>
<evidence type="ECO:0000313" key="6">
    <source>
        <dbReference type="Proteomes" id="UP001583177"/>
    </source>
</evidence>
<protein>
    <submittedName>
        <fullName evidence="5">Eukaryotic translation initiation factor 4B</fullName>
    </submittedName>
</protein>
<feature type="region of interest" description="Disordered" evidence="3">
    <location>
        <begin position="16"/>
        <end position="61"/>
    </location>
</feature>
<sequence>MAPKKKEVQKLSLNEFMNDNSFGGGGSNWADEVEETYGTQPLPASDRRGAGGGSTYGSGFGGSSDRYAGYARQEREFPQELPTKPPYTAHLGNLSYDATQESVTDFFDGCEVVSVRIVEDRAEMRPKGFGYAEFATIDGLKKALELEGQSFEGRNIRIRIADPPKDRHGNESTRDFSDWSRKGPLAPEPSRNDRRGPRDFNEPRAPRDGPGDDTRAKDISWERKGPLMPLSPPPIERGGSRGGGSRSRTTDSERGDSFRDRRASPWGPGEGRQDGSRPPRREFVERPERAPTAAESNNQWRTAMRPDAPTQSPTPSRPASEAPSSPALAPAAPAATGGRPKLNLAKRTVSEAPGVLSPSLTSDSKASPFGAARPIDTAAREKMIEEKHQQALKEKKEAEDKAKEERRLAKEAAEKEAAEKEIADKEAAEKEAAEKEAAENEAAEKEAAQATNTNGDAKKADGPDATEAAQDAPAAETEKTENGENSANTSEKASTRSREPREPAAAQSRATESGNWRQSTGDRGSRGGYSGRGERRGGGAPRGGRGFDERQPSRGGRGFEERQPSRGGSRGLEERQPSRRGGEPSTPTTPVVDEDGWTTVSGAAKNRRGRPVAS</sequence>
<dbReference type="Gene3D" id="3.30.70.330">
    <property type="match status" value="1"/>
</dbReference>
<keyword evidence="5" id="KW-0648">Protein biosynthesis</keyword>
<comment type="caution">
    <text evidence="5">The sequence shown here is derived from an EMBL/GenBank/DDBJ whole genome shotgun (WGS) entry which is preliminary data.</text>
</comment>
<evidence type="ECO:0000259" key="4">
    <source>
        <dbReference type="PROSITE" id="PS50102"/>
    </source>
</evidence>